<feature type="compositionally biased region" description="Polar residues" evidence="1">
    <location>
        <begin position="17"/>
        <end position="36"/>
    </location>
</feature>
<protein>
    <submittedName>
        <fullName evidence="2">Uncharacterized protein</fullName>
    </submittedName>
</protein>
<evidence type="ECO:0000256" key="1">
    <source>
        <dbReference type="SAM" id="MobiDB-lite"/>
    </source>
</evidence>
<dbReference type="GO" id="GO:0003729">
    <property type="term" value="F:mRNA binding"/>
    <property type="evidence" value="ECO:0007669"/>
    <property type="project" value="TreeGrafter"/>
</dbReference>
<dbReference type="GO" id="GO:0005737">
    <property type="term" value="C:cytoplasm"/>
    <property type="evidence" value="ECO:0007669"/>
    <property type="project" value="TreeGrafter"/>
</dbReference>
<feature type="region of interest" description="Disordered" evidence="1">
    <location>
        <begin position="76"/>
        <end position="139"/>
    </location>
</feature>
<feature type="compositionally biased region" description="Polar residues" evidence="1">
    <location>
        <begin position="121"/>
        <end position="139"/>
    </location>
</feature>
<keyword evidence="3" id="KW-1185">Reference proteome</keyword>
<accession>A0A7J8WCQ1</accession>
<organism evidence="2 3">
    <name type="scientific">Gossypium klotzschianum</name>
    <dbReference type="NCBI Taxonomy" id="34286"/>
    <lineage>
        <taxon>Eukaryota</taxon>
        <taxon>Viridiplantae</taxon>
        <taxon>Streptophyta</taxon>
        <taxon>Embryophyta</taxon>
        <taxon>Tracheophyta</taxon>
        <taxon>Spermatophyta</taxon>
        <taxon>Magnoliopsida</taxon>
        <taxon>eudicotyledons</taxon>
        <taxon>Gunneridae</taxon>
        <taxon>Pentapetalae</taxon>
        <taxon>rosids</taxon>
        <taxon>malvids</taxon>
        <taxon>Malvales</taxon>
        <taxon>Malvaceae</taxon>
        <taxon>Malvoideae</taxon>
        <taxon>Gossypium</taxon>
    </lineage>
</organism>
<evidence type="ECO:0000313" key="2">
    <source>
        <dbReference type="EMBL" id="MBA0672610.1"/>
    </source>
</evidence>
<dbReference type="Proteomes" id="UP000593573">
    <property type="component" value="Unassembled WGS sequence"/>
</dbReference>
<dbReference type="PANTHER" id="PTHR13112">
    <property type="entry name" value="UPF3 REGULATOR OF NONSENSE TRANSCRIPTS-LIKE PROTEIN"/>
    <property type="match status" value="1"/>
</dbReference>
<proteinExistence type="predicted"/>
<dbReference type="AlphaFoldDB" id="A0A7J8WCQ1"/>
<dbReference type="EMBL" id="JABFAB010245359">
    <property type="protein sequence ID" value="MBA0672610.1"/>
    <property type="molecule type" value="Genomic_DNA"/>
</dbReference>
<gene>
    <name evidence="2" type="ORF">Goklo_007358</name>
</gene>
<dbReference type="InterPro" id="IPR039722">
    <property type="entry name" value="Upf3"/>
</dbReference>
<feature type="non-terminal residue" evidence="2">
    <location>
        <position position="1"/>
    </location>
</feature>
<feature type="compositionally biased region" description="Low complexity" evidence="1">
    <location>
        <begin position="7"/>
        <end position="16"/>
    </location>
</feature>
<evidence type="ECO:0000313" key="3">
    <source>
        <dbReference type="Proteomes" id="UP000593573"/>
    </source>
</evidence>
<comment type="caution">
    <text evidence="2">The sequence shown here is derived from an EMBL/GenBank/DDBJ whole genome shotgun (WGS) entry which is preliminary data.</text>
</comment>
<reference evidence="2 3" key="1">
    <citation type="journal article" date="2019" name="Genome Biol. Evol.">
        <title>Insights into the evolution of the New World diploid cottons (Gossypium, subgenus Houzingenia) based on genome sequencing.</title>
        <authorList>
            <person name="Grover C.E."/>
            <person name="Arick M.A. 2nd"/>
            <person name="Thrash A."/>
            <person name="Conover J.L."/>
            <person name="Sanders W.S."/>
            <person name="Peterson D.G."/>
            <person name="Frelichowski J.E."/>
            <person name="Scheffler J.A."/>
            <person name="Scheffler B.E."/>
            <person name="Wendel J.F."/>
        </authorList>
    </citation>
    <scope>NUCLEOTIDE SEQUENCE [LARGE SCALE GENOMIC DNA]</scope>
    <source>
        <strain evidence="2">57</strain>
        <tissue evidence="2">Leaf</tissue>
    </source>
</reference>
<feature type="region of interest" description="Disordered" evidence="1">
    <location>
        <begin position="1"/>
        <end position="52"/>
    </location>
</feature>
<feature type="non-terminal residue" evidence="2">
    <location>
        <position position="139"/>
    </location>
</feature>
<dbReference type="GO" id="GO:0000184">
    <property type="term" value="P:nuclear-transcribed mRNA catabolic process, nonsense-mediated decay"/>
    <property type="evidence" value="ECO:0007669"/>
    <property type="project" value="InterPro"/>
</dbReference>
<dbReference type="OrthoDB" id="999611at2759"/>
<sequence length="139" mass="15257">VSEGESEQQGASSSVANSPCLTAVRQRQQQEATGNLGNVKRPLRPTNSRLGLNGRVSNDIASLECDFDTKIVSNDKFRKKALHGSGSESEKHEKRTRNKDRHDHGIWSPLYCPDVPKASDNRLTPSVLQSTRASCNPSE</sequence>
<name>A0A7J8WCQ1_9ROSI</name>
<dbReference type="GO" id="GO:0005730">
    <property type="term" value="C:nucleolus"/>
    <property type="evidence" value="ECO:0007669"/>
    <property type="project" value="TreeGrafter"/>
</dbReference>
<dbReference type="GO" id="GO:0045727">
    <property type="term" value="P:positive regulation of translation"/>
    <property type="evidence" value="ECO:0007669"/>
    <property type="project" value="TreeGrafter"/>
</dbReference>
<dbReference type="PANTHER" id="PTHR13112:SF5">
    <property type="entry name" value="REGULATOR OF NONSENSE TRANSCRIPTS UPF3"/>
    <property type="match status" value="1"/>
</dbReference>